<dbReference type="Gene3D" id="2.30.110.10">
    <property type="entry name" value="Electron Transport, Fmn-binding Protein, Chain A"/>
    <property type="match status" value="1"/>
</dbReference>
<dbReference type="NCBIfam" id="TIGR00026">
    <property type="entry name" value="hi_GC_TIGR00026"/>
    <property type="match status" value="1"/>
</dbReference>
<dbReference type="InterPro" id="IPR004378">
    <property type="entry name" value="F420H2_quin_Rdtase"/>
</dbReference>
<organism evidence="1 2">
    <name type="scientific">Mycobacterium deserti</name>
    <dbReference type="NCBI Taxonomy" id="2978347"/>
    <lineage>
        <taxon>Bacteria</taxon>
        <taxon>Bacillati</taxon>
        <taxon>Actinomycetota</taxon>
        <taxon>Actinomycetes</taxon>
        <taxon>Mycobacteriales</taxon>
        <taxon>Mycobacteriaceae</taxon>
        <taxon>Mycobacterium</taxon>
    </lineage>
</organism>
<proteinExistence type="predicted"/>
<dbReference type="SUPFAM" id="SSF50475">
    <property type="entry name" value="FMN-binding split barrel"/>
    <property type="match status" value="1"/>
</dbReference>
<evidence type="ECO:0000313" key="1">
    <source>
        <dbReference type="EMBL" id="MCT7658484.1"/>
    </source>
</evidence>
<name>A0ABT2M8A2_9MYCO</name>
<comment type="caution">
    <text evidence="1">The sequence shown here is derived from an EMBL/GenBank/DDBJ whole genome shotgun (WGS) entry which is preliminary data.</text>
</comment>
<dbReference type="Proteomes" id="UP001206639">
    <property type="component" value="Unassembled WGS sequence"/>
</dbReference>
<protein>
    <submittedName>
        <fullName evidence="1">Nitroreductase family deazaflavin-dependent oxidoreductase</fullName>
    </submittedName>
</protein>
<reference evidence="2" key="1">
    <citation type="submission" date="2023-07" db="EMBL/GenBank/DDBJ databases">
        <authorList>
            <person name="Deng Y."/>
            <person name="Zhang Y.-Q."/>
        </authorList>
    </citation>
    <scope>NUCLEOTIDE SEQUENCE [LARGE SCALE GENOMIC DNA]</scope>
    <source>
        <strain evidence="2">CPCC 205710</strain>
    </source>
</reference>
<dbReference type="EMBL" id="JAODWD010000002">
    <property type="protein sequence ID" value="MCT7658484.1"/>
    <property type="molecule type" value="Genomic_DNA"/>
</dbReference>
<accession>A0ABT2M8A2</accession>
<keyword evidence="2" id="KW-1185">Reference proteome</keyword>
<dbReference type="InterPro" id="IPR012349">
    <property type="entry name" value="Split_barrel_FMN-bd"/>
</dbReference>
<dbReference type="RefSeq" id="WP_260992532.1">
    <property type="nucleotide sequence ID" value="NZ_JAODWD010000002.1"/>
</dbReference>
<sequence>MTTKTARKARRKFKFERQLGRSVMNPVVAALDRIGIRSSLVVDLETTGRKTGEPRRVPLAGRADDAGVWVISQHGRRAGWAYNIAADPRVRVRVNGQWRTGTATFEPEDDVRARARSFGGAGKLSQSAAAMTMRAMESDPISVRITYD</sequence>
<evidence type="ECO:0000313" key="2">
    <source>
        <dbReference type="Proteomes" id="UP001206639"/>
    </source>
</evidence>
<dbReference type="Pfam" id="PF04075">
    <property type="entry name" value="F420H2_quin_red"/>
    <property type="match status" value="1"/>
</dbReference>
<gene>
    <name evidence="1" type="ORF">N4S67_08630</name>
</gene>